<feature type="domain" description="Type II secretion system protein GspF" evidence="9">
    <location>
        <begin position="69"/>
        <end position="192"/>
    </location>
</feature>
<evidence type="ECO:0000313" key="11">
    <source>
        <dbReference type="Proteomes" id="UP000179245"/>
    </source>
</evidence>
<dbReference type="Gene3D" id="1.20.81.30">
    <property type="entry name" value="Type II secretion system (T2SS), domain F"/>
    <property type="match status" value="2"/>
</dbReference>
<dbReference type="InterPro" id="IPR018076">
    <property type="entry name" value="T2SS_GspF_dom"/>
</dbReference>
<dbReference type="InterPro" id="IPR042094">
    <property type="entry name" value="T2SS_GspF_sf"/>
</dbReference>
<dbReference type="Proteomes" id="UP000179245">
    <property type="component" value="Unassembled WGS sequence"/>
</dbReference>
<feature type="transmembrane region" description="Helical" evidence="8">
    <location>
        <begin position="165"/>
        <end position="191"/>
    </location>
</feature>
<feature type="domain" description="Type II secretion system protein GspF" evidence="9">
    <location>
        <begin position="272"/>
        <end position="395"/>
    </location>
</feature>
<evidence type="ECO:0000313" key="10">
    <source>
        <dbReference type="EMBL" id="OHA62035.1"/>
    </source>
</evidence>
<protein>
    <recommendedName>
        <fullName evidence="9">Type II secretion system protein GspF domain-containing protein</fullName>
    </recommendedName>
</protein>
<sequence length="403" mass="44801">MRYSYTAKSQQGVTRPGFFEAKDEQELASALRQEGLFLISFKAEELSQKNKRSIFSFNRGVGISDKVFFIRNLRVMTSAGVSLPRALDTLAVQARNKQLKKALTEIEEKIIHGQSLSESLREYPDIFPEIFQNMIKVGEESGTLEQVLNNLCQQLEKQQELRSKIIGAMVYPLVVISAMIGIGFLMLIIVVPQLAETFAELELPLPLTTKIVIGLGVFLQTRWYLLPLIILALVFSLRGILRTRAGKQFFDKIFLKIPVLSQLVKETSAANFTRTLGSLIGSGVPLVRSLEIIAGTLGNIYFRESLLEAAEKVRKGAKLSDSLKPYENLYLPIVVQMIEVGEETGETSQVLDQLATFLEDEVANTTKNLASLIEPLLMLAVGGAVGFFAISMIQPMYSMLEAI</sequence>
<reference evidence="10 11" key="1">
    <citation type="journal article" date="2016" name="Nat. Commun.">
        <title>Thousands of microbial genomes shed light on interconnected biogeochemical processes in an aquifer system.</title>
        <authorList>
            <person name="Anantharaman K."/>
            <person name="Brown C.T."/>
            <person name="Hug L.A."/>
            <person name="Sharon I."/>
            <person name="Castelle C.J."/>
            <person name="Probst A.J."/>
            <person name="Thomas B.C."/>
            <person name="Singh A."/>
            <person name="Wilkins M.J."/>
            <person name="Karaoz U."/>
            <person name="Brodie E.L."/>
            <person name="Williams K.H."/>
            <person name="Hubbard S.S."/>
            <person name="Banfield J.F."/>
        </authorList>
    </citation>
    <scope>NUCLEOTIDE SEQUENCE [LARGE SCALE GENOMIC DNA]</scope>
</reference>
<evidence type="ECO:0000259" key="9">
    <source>
        <dbReference type="Pfam" id="PF00482"/>
    </source>
</evidence>
<comment type="caution">
    <text evidence="10">The sequence shown here is derived from an EMBL/GenBank/DDBJ whole genome shotgun (WGS) entry which is preliminary data.</text>
</comment>
<dbReference type="Pfam" id="PF00482">
    <property type="entry name" value="T2SSF"/>
    <property type="match status" value="2"/>
</dbReference>
<gene>
    <name evidence="10" type="ORF">A2117_01995</name>
</gene>
<keyword evidence="6 8" id="KW-1133">Transmembrane helix</keyword>
<keyword evidence="3" id="KW-1003">Cell membrane</keyword>
<organism evidence="10 11">
    <name type="scientific">Candidatus Wildermuthbacteria bacterium GWA2_46_15</name>
    <dbReference type="NCBI Taxonomy" id="1802443"/>
    <lineage>
        <taxon>Bacteria</taxon>
        <taxon>Candidatus Wildermuthiibacteriota</taxon>
    </lineage>
</organism>
<accession>A0A1G2QN56</accession>
<evidence type="ECO:0000256" key="6">
    <source>
        <dbReference type="ARBA" id="ARBA00022989"/>
    </source>
</evidence>
<dbReference type="InterPro" id="IPR003004">
    <property type="entry name" value="GspF/PilC"/>
</dbReference>
<dbReference type="PRINTS" id="PR00812">
    <property type="entry name" value="BCTERIALGSPF"/>
</dbReference>
<keyword evidence="4" id="KW-0997">Cell inner membrane</keyword>
<evidence type="ECO:0000256" key="1">
    <source>
        <dbReference type="ARBA" id="ARBA00004429"/>
    </source>
</evidence>
<evidence type="ECO:0000256" key="8">
    <source>
        <dbReference type="SAM" id="Phobius"/>
    </source>
</evidence>
<comment type="subcellular location">
    <subcellularLocation>
        <location evidence="1">Cell inner membrane</location>
        <topology evidence="1">Multi-pass membrane protein</topology>
    </subcellularLocation>
</comment>
<evidence type="ECO:0000256" key="3">
    <source>
        <dbReference type="ARBA" id="ARBA00022475"/>
    </source>
</evidence>
<dbReference type="AlphaFoldDB" id="A0A1G2QN56"/>
<comment type="similarity">
    <text evidence="2">Belongs to the GSP F family.</text>
</comment>
<proteinExistence type="inferred from homology"/>
<evidence type="ECO:0000256" key="5">
    <source>
        <dbReference type="ARBA" id="ARBA00022692"/>
    </source>
</evidence>
<evidence type="ECO:0000256" key="4">
    <source>
        <dbReference type="ARBA" id="ARBA00022519"/>
    </source>
</evidence>
<keyword evidence="5 8" id="KW-0812">Transmembrane</keyword>
<name>A0A1G2QN56_9BACT</name>
<dbReference type="EMBL" id="MHTO01000022">
    <property type="protein sequence ID" value="OHA62035.1"/>
    <property type="molecule type" value="Genomic_DNA"/>
</dbReference>
<dbReference type="GO" id="GO:0005886">
    <property type="term" value="C:plasma membrane"/>
    <property type="evidence" value="ECO:0007669"/>
    <property type="project" value="UniProtKB-SubCell"/>
</dbReference>
<keyword evidence="7 8" id="KW-0472">Membrane</keyword>
<evidence type="ECO:0000256" key="7">
    <source>
        <dbReference type="ARBA" id="ARBA00023136"/>
    </source>
</evidence>
<feature type="transmembrane region" description="Helical" evidence="8">
    <location>
        <begin position="376"/>
        <end position="397"/>
    </location>
</feature>
<feature type="transmembrane region" description="Helical" evidence="8">
    <location>
        <begin position="211"/>
        <end position="237"/>
    </location>
</feature>
<dbReference type="FunFam" id="1.20.81.30:FF:000001">
    <property type="entry name" value="Type II secretion system protein F"/>
    <property type="match status" value="2"/>
</dbReference>
<dbReference type="PANTHER" id="PTHR30012:SF0">
    <property type="entry name" value="TYPE II SECRETION SYSTEM PROTEIN F-RELATED"/>
    <property type="match status" value="1"/>
</dbReference>
<dbReference type="PANTHER" id="PTHR30012">
    <property type="entry name" value="GENERAL SECRETION PATHWAY PROTEIN"/>
    <property type="match status" value="1"/>
</dbReference>
<dbReference type="STRING" id="1802443.A2117_01995"/>
<evidence type="ECO:0000256" key="2">
    <source>
        <dbReference type="ARBA" id="ARBA00005745"/>
    </source>
</evidence>